<dbReference type="PANTHER" id="PTHR14389:SF14">
    <property type="entry name" value="SERINE PROTEASE FAM111A"/>
    <property type="match status" value="1"/>
</dbReference>
<dbReference type="GeneTree" id="ENSGT00390000005182"/>
<proteinExistence type="predicted"/>
<gene>
    <name evidence="2 4 5" type="primary">FAM111A</name>
</gene>
<dbReference type="GO" id="GO:0008233">
    <property type="term" value="F:peptidase activity"/>
    <property type="evidence" value="ECO:0007669"/>
    <property type="project" value="UniProtKB-KW"/>
</dbReference>
<evidence type="ECO:0000313" key="3">
    <source>
        <dbReference type="Proteomes" id="UP000261680"/>
    </source>
</evidence>
<dbReference type="STRING" id="29073.ENSUMAP00000025317"/>
<dbReference type="GO" id="GO:0005737">
    <property type="term" value="C:cytoplasm"/>
    <property type="evidence" value="ECO:0007669"/>
    <property type="project" value="Ensembl"/>
</dbReference>
<dbReference type="GO" id="GO:0000785">
    <property type="term" value="C:chromatin"/>
    <property type="evidence" value="ECO:0007669"/>
    <property type="project" value="Ensembl"/>
</dbReference>
<dbReference type="GO" id="GO:0106300">
    <property type="term" value="P:protein-DNA covalent cross-linking repair"/>
    <property type="evidence" value="ECO:0007669"/>
    <property type="project" value="Ensembl"/>
</dbReference>
<organism evidence="3 4">
    <name type="scientific">Ursus maritimus</name>
    <name type="common">Polar bear</name>
    <name type="synonym">Thalarctos maritimus</name>
    <dbReference type="NCBI Taxonomy" id="29073"/>
    <lineage>
        <taxon>Eukaryota</taxon>
        <taxon>Metazoa</taxon>
        <taxon>Chordata</taxon>
        <taxon>Craniata</taxon>
        <taxon>Vertebrata</taxon>
        <taxon>Euteleostomi</taxon>
        <taxon>Mammalia</taxon>
        <taxon>Eutheria</taxon>
        <taxon>Laurasiatheria</taxon>
        <taxon>Carnivora</taxon>
        <taxon>Caniformia</taxon>
        <taxon>Ursidae</taxon>
        <taxon>Ursus</taxon>
    </lineage>
</organism>
<evidence type="ECO:0000313" key="5">
    <source>
        <dbReference type="RefSeq" id="XP_040495071.1"/>
    </source>
</evidence>
<dbReference type="RefSeq" id="XP_040495071.1">
    <property type="nucleotide sequence ID" value="XM_040639137.1"/>
</dbReference>
<reference evidence="2" key="1">
    <citation type="submission" date="2019-03" db="UniProtKB">
        <authorList>
            <consortium name="Ensembl"/>
        </authorList>
    </citation>
    <scope>IDENTIFICATION</scope>
</reference>
<dbReference type="CTD" id="63901"/>
<dbReference type="GO" id="GO:0001650">
    <property type="term" value="C:fibrillar center"/>
    <property type="evidence" value="ECO:0007669"/>
    <property type="project" value="Ensembl"/>
</dbReference>
<keyword evidence="3" id="KW-1185">Reference proteome</keyword>
<dbReference type="KEGG" id="umr:103666144"/>
<keyword evidence="4 5" id="KW-0378">Hydrolase</keyword>
<dbReference type="GO" id="GO:0003697">
    <property type="term" value="F:single-stranded DNA binding"/>
    <property type="evidence" value="ECO:0007669"/>
    <property type="project" value="Ensembl"/>
</dbReference>
<dbReference type="Pfam" id="PF13365">
    <property type="entry name" value="Trypsin_2"/>
    <property type="match status" value="1"/>
</dbReference>
<sequence>MSPKKRRSQKIAFDEKSNMKIEHYFPQVNKNEENNSNIPQMKMGSKKGPKDITNTQAQGPKHQTVPRNKTIYITLAVNARKHVLTHSEGDSLYAALNTLKAVKKEIKTQQGKEMLVLGTEGIEGYLNLGMPLSCFPESCHVLITFAQSRSRQKEENPVFGRHDKASPDCVKFYIHAIGKRKKKIVTCSHLHKEGCKLCVYAFKGETIKDAVCKDGRFLPFLEKEDWRLIKNHDSILESSQTVDNLEGKLFEVEVETRTGSAAAAAQNLESEERNTSVLREEIVAQYPSLKRESEKFRDTFKKKLENKKNKASLFQLHKVQFGKLTKNSTPVKMHKLLSHLSDSVGYLSWDNNGNRGSATCFVFDRLFILTCRHVVNDIVGEGIDPSKWADIIGQCVRVTFSYEGPPEKEENCFFTEPWFMVSNTTLDYAVLQLKANGQQVPSGLYHRIAPAPLSGLIYIIGHPYGEAKSSDACTVIPLEQRAGKVQEHPQARGGGGSSDDMQYIHMYTQRSFQDIAHNPDVITYDTSFYFGASGSPVFDAKGSLVAMHTAGFTYKYQIGFSHIIEFGCTMESILLDMKQNHGQWFTEACMNQSYTEVRMNQPYTEECINQQDVEMMSDEY</sequence>
<dbReference type="AlphaFoldDB" id="A0A384CC23"/>
<dbReference type="GeneID" id="103666144"/>
<dbReference type="GO" id="GO:0045071">
    <property type="term" value="P:negative regulation of viral genome replication"/>
    <property type="evidence" value="ECO:0007669"/>
    <property type="project" value="Ensembl"/>
</dbReference>
<evidence type="ECO:0000313" key="2">
    <source>
        <dbReference type="Ensembl" id="ENSUMAP00000025316"/>
    </source>
</evidence>
<evidence type="ECO:0000256" key="1">
    <source>
        <dbReference type="SAM" id="MobiDB-lite"/>
    </source>
</evidence>
<dbReference type="PANTHER" id="PTHR14389">
    <property type="entry name" value="SI:CH1073-475A24.1"/>
    <property type="match status" value="1"/>
</dbReference>
<dbReference type="GO" id="GO:0016540">
    <property type="term" value="P:protein autoprocessing"/>
    <property type="evidence" value="ECO:0007669"/>
    <property type="project" value="Ensembl"/>
</dbReference>
<protein>
    <submittedName>
        <fullName evidence="2">Family with sequence similarity 111 member A</fullName>
    </submittedName>
    <submittedName>
        <fullName evidence="4 5">Serine protease FAM111A</fullName>
    </submittedName>
</protein>
<accession>A0A384CC23</accession>
<dbReference type="SUPFAM" id="SSF50494">
    <property type="entry name" value="Trypsin-like serine proteases"/>
    <property type="match status" value="1"/>
</dbReference>
<dbReference type="GO" id="GO:0031297">
    <property type="term" value="P:replication fork processing"/>
    <property type="evidence" value="ECO:0007669"/>
    <property type="project" value="Ensembl"/>
</dbReference>
<dbReference type="OrthoDB" id="10025068at2759"/>
<dbReference type="Gene3D" id="2.40.10.10">
    <property type="entry name" value="Trypsin-like serine proteases"/>
    <property type="match status" value="1"/>
</dbReference>
<dbReference type="Proteomes" id="UP000261680">
    <property type="component" value="Unplaced"/>
</dbReference>
<evidence type="ECO:0000313" key="4">
    <source>
        <dbReference type="RefSeq" id="XP_008692393.1"/>
    </source>
</evidence>
<dbReference type="GO" id="GO:0005654">
    <property type="term" value="C:nucleoplasm"/>
    <property type="evidence" value="ECO:0007669"/>
    <property type="project" value="Ensembl"/>
</dbReference>
<dbReference type="OMA" id="KEGCKLC"/>
<dbReference type="Ensembl" id="ENSUMAT00000029953.1">
    <property type="protein sequence ID" value="ENSUMAP00000025316.1"/>
    <property type="gene ID" value="ENSUMAG00000018442.1"/>
</dbReference>
<reference evidence="4 5" key="2">
    <citation type="submission" date="2025-04" db="UniProtKB">
        <authorList>
            <consortium name="RefSeq"/>
        </authorList>
    </citation>
    <scope>IDENTIFICATION</scope>
    <source>
        <tissue evidence="4 5">Whole blood</tissue>
    </source>
</reference>
<keyword evidence="4 5" id="KW-0645">Protease</keyword>
<feature type="region of interest" description="Disordered" evidence="1">
    <location>
        <begin position="26"/>
        <end position="63"/>
    </location>
</feature>
<dbReference type="InterPro" id="IPR043504">
    <property type="entry name" value="Peptidase_S1_PA_chymotrypsin"/>
</dbReference>
<name>A0A384CC23_URSMA</name>
<dbReference type="InterPro" id="IPR009003">
    <property type="entry name" value="Peptidase_S1_PA"/>
</dbReference>
<dbReference type="RefSeq" id="XP_008692393.1">
    <property type="nucleotide sequence ID" value="XM_008694171.2"/>
</dbReference>
<dbReference type="Ensembl" id="ENSUMAT00000029954.1">
    <property type="protein sequence ID" value="ENSUMAP00000025317.1"/>
    <property type="gene ID" value="ENSUMAG00000018442.1"/>
</dbReference>